<feature type="compositionally biased region" description="Polar residues" evidence="3">
    <location>
        <begin position="723"/>
        <end position="735"/>
    </location>
</feature>
<keyword evidence="2" id="KW-0175">Coiled coil</keyword>
<feature type="domain" description="EH" evidence="4">
    <location>
        <begin position="126"/>
        <end position="214"/>
    </location>
</feature>
<dbReference type="GO" id="GO:0045296">
    <property type="term" value="F:cadherin binding"/>
    <property type="evidence" value="ECO:0007669"/>
    <property type="project" value="TreeGrafter"/>
</dbReference>
<feature type="region of interest" description="Disordered" evidence="3">
    <location>
        <begin position="685"/>
        <end position="747"/>
    </location>
</feature>
<dbReference type="GO" id="GO:0030132">
    <property type="term" value="C:clathrin coat of coated pit"/>
    <property type="evidence" value="ECO:0007669"/>
    <property type="project" value="TreeGrafter"/>
</dbReference>
<evidence type="ECO:0000313" key="6">
    <source>
        <dbReference type="Proteomes" id="UP000046393"/>
    </source>
</evidence>
<dbReference type="InterPro" id="IPR002048">
    <property type="entry name" value="EF_hand_dom"/>
</dbReference>
<dbReference type="InterPro" id="IPR000261">
    <property type="entry name" value="EH_dom"/>
</dbReference>
<dbReference type="InterPro" id="IPR011992">
    <property type="entry name" value="EF-hand-dom_pair"/>
</dbReference>
<dbReference type="WBParaSite" id="SMUV_0000403601-mRNA-1">
    <property type="protein sequence ID" value="SMUV_0000403601-mRNA-1"/>
    <property type="gene ID" value="SMUV_0000403601"/>
</dbReference>
<feature type="compositionally biased region" description="Pro residues" evidence="3">
    <location>
        <begin position="694"/>
        <end position="705"/>
    </location>
</feature>
<protein>
    <submittedName>
        <fullName evidence="7">Epidermal growth factor receptor substrate 15-like 1</fullName>
    </submittedName>
</protein>
<dbReference type="Pfam" id="PF12763">
    <property type="entry name" value="EH"/>
    <property type="match status" value="3"/>
</dbReference>
<feature type="domain" description="EF-hand" evidence="5">
    <location>
        <begin position="285"/>
        <end position="320"/>
    </location>
</feature>
<accession>A0A158R4P9</accession>
<evidence type="ECO:0000259" key="5">
    <source>
        <dbReference type="PROSITE" id="PS50222"/>
    </source>
</evidence>
<dbReference type="PANTHER" id="PTHR11216">
    <property type="entry name" value="EH DOMAIN"/>
    <property type="match status" value="1"/>
</dbReference>
<dbReference type="PANTHER" id="PTHR11216:SF176">
    <property type="entry name" value="EPIDERMAL GROWTH FACTOR RECEPTOR PATHWAY SUBSTRATE CLONE 15, ISOFORM A"/>
    <property type="match status" value="1"/>
</dbReference>
<evidence type="ECO:0000256" key="3">
    <source>
        <dbReference type="SAM" id="MobiDB-lite"/>
    </source>
</evidence>
<reference evidence="7" key="1">
    <citation type="submission" date="2016-04" db="UniProtKB">
        <authorList>
            <consortium name="WormBaseParasite"/>
        </authorList>
    </citation>
    <scope>IDENTIFICATION</scope>
</reference>
<dbReference type="PROSITE" id="PS50222">
    <property type="entry name" value="EF_HAND_2"/>
    <property type="match status" value="2"/>
</dbReference>
<feature type="domain" description="EH" evidence="4">
    <location>
        <begin position="286"/>
        <end position="375"/>
    </location>
</feature>
<evidence type="ECO:0000259" key="4">
    <source>
        <dbReference type="PROSITE" id="PS50031"/>
    </source>
</evidence>
<dbReference type="GO" id="GO:0016197">
    <property type="term" value="P:endosomal transport"/>
    <property type="evidence" value="ECO:0007669"/>
    <property type="project" value="TreeGrafter"/>
</dbReference>
<feature type="domain" description="EF-hand" evidence="5">
    <location>
        <begin position="158"/>
        <end position="193"/>
    </location>
</feature>
<dbReference type="Gene3D" id="1.10.238.10">
    <property type="entry name" value="EF-hand"/>
    <property type="match status" value="3"/>
</dbReference>
<dbReference type="SUPFAM" id="SSF47473">
    <property type="entry name" value="EF-hand"/>
    <property type="match status" value="3"/>
</dbReference>
<feature type="region of interest" description="Disordered" evidence="3">
    <location>
        <begin position="218"/>
        <end position="239"/>
    </location>
</feature>
<dbReference type="InterPro" id="IPR018247">
    <property type="entry name" value="EF_Hand_1_Ca_BS"/>
</dbReference>
<dbReference type="PROSITE" id="PS50031">
    <property type="entry name" value="EH"/>
    <property type="match status" value="3"/>
</dbReference>
<dbReference type="SMART" id="SM00027">
    <property type="entry name" value="EH"/>
    <property type="match status" value="3"/>
</dbReference>
<sequence length="747" mass="81425">MPSLTDISQQNNAIYENLYNEMNPQGKQMIPAQEAAAFLKRSNLSVQILGQIWELADFNKKGYLDKNGAFVALKLVAACQQGHAPLAEALSLSLDPPTFASRCATPSLPVFGNVSCMDKWVISTVEKEKYDSIFDSLNPIDGKVPGAKVRPVLLNSGLPSTSLAKLWELSDLDKDGQLNRSELSIALHLVYRALQGDPIPAVLPASLLHFSTMSPIAPPPSKQKIGRRSRTGSTASLDTASTSYMTSNLSLTSLQPRSQSVQPTATSTPVHVSHMSSLNLSSWPIQSMRYEQDFKTADVNGDGLVSGADIRDELLKSGLPQATLARLWALADVKKTGVLNLEQFSLIMYFIEQCKQGCQIPTVLPPNLIPPSMRLDEVPNISGLHISQDSVISSGNEELDAIQRDIRNLINERREADQAIVQLEADMTVKNSEVKNLQLELATLETTVAQLERQKIEAGRRLDALDNQITQLEQNGMQLKEKLREEESRLNALREKNQRNRENAEKEAEQIAIVQKELSALVREKNSLDSALAQRNSQIEMAANQLTEMEGQVANMEEKKKQMDLENEKLKVIAERLKNLVDGNDYNVLMKEGAELATKFGVLVSQKNVINGTHSTGALQGTTLDPFSGGSSTLTGANDPFGNDPFASTSSTFPAFDDVFGSQKDPFNSSDPFSASLAQTTVTQPFGNATNSKSPPPRPAPPKSKQPPAANADADPFVGSDPFRTTTAPPTNSGDQFADFANFSAFS</sequence>
<dbReference type="Proteomes" id="UP000046393">
    <property type="component" value="Unplaced"/>
</dbReference>
<evidence type="ECO:0000256" key="1">
    <source>
        <dbReference type="ARBA" id="ARBA00022837"/>
    </source>
</evidence>
<dbReference type="SMART" id="SM00054">
    <property type="entry name" value="EFh"/>
    <property type="match status" value="3"/>
</dbReference>
<evidence type="ECO:0000313" key="7">
    <source>
        <dbReference type="WBParaSite" id="SMUV_0000403601-mRNA-1"/>
    </source>
</evidence>
<dbReference type="CDD" id="cd00052">
    <property type="entry name" value="EH"/>
    <property type="match status" value="3"/>
</dbReference>
<dbReference type="GO" id="GO:0006897">
    <property type="term" value="P:endocytosis"/>
    <property type="evidence" value="ECO:0007669"/>
    <property type="project" value="TreeGrafter"/>
</dbReference>
<feature type="domain" description="EH" evidence="4">
    <location>
        <begin position="11"/>
        <end position="101"/>
    </location>
</feature>
<proteinExistence type="predicted"/>
<keyword evidence="1" id="KW-0106">Calcium</keyword>
<keyword evidence="6" id="KW-1185">Reference proteome</keyword>
<organism evidence="6 7">
    <name type="scientific">Syphacia muris</name>
    <dbReference type="NCBI Taxonomy" id="451379"/>
    <lineage>
        <taxon>Eukaryota</taxon>
        <taxon>Metazoa</taxon>
        <taxon>Ecdysozoa</taxon>
        <taxon>Nematoda</taxon>
        <taxon>Chromadorea</taxon>
        <taxon>Rhabditida</taxon>
        <taxon>Spirurina</taxon>
        <taxon>Oxyuridomorpha</taxon>
        <taxon>Oxyuroidea</taxon>
        <taxon>Oxyuridae</taxon>
        <taxon>Syphacia</taxon>
    </lineage>
</organism>
<dbReference type="STRING" id="451379.A0A158R4P9"/>
<evidence type="ECO:0000256" key="2">
    <source>
        <dbReference type="SAM" id="Coils"/>
    </source>
</evidence>
<name>A0A158R4P9_9BILA</name>
<dbReference type="GO" id="GO:0005509">
    <property type="term" value="F:calcium ion binding"/>
    <property type="evidence" value="ECO:0007669"/>
    <property type="project" value="InterPro"/>
</dbReference>
<dbReference type="AlphaFoldDB" id="A0A158R4P9"/>
<dbReference type="PROSITE" id="PS00018">
    <property type="entry name" value="EF_HAND_1"/>
    <property type="match status" value="2"/>
</dbReference>
<feature type="coiled-coil region" evidence="2">
    <location>
        <begin position="392"/>
        <end position="580"/>
    </location>
</feature>